<dbReference type="Proteomes" id="UP000318380">
    <property type="component" value="Unassembled WGS sequence"/>
</dbReference>
<sequence>MKDILEHLSTIQREARWNADTVTASVLLRRTYQAEIEDVWDALTDPDRIKRWFSPVTGELKAGGTFQIQDNAGGDIVECEAPKRFKVTFGGPTSLVEVRLTPGPGETTEFELEHAMTEPPAPGTGGALYVGPGWDGAVVSLGLYLAGEIGEDSDPVEMANSPEVIKLNEKSVYTWIEVVRASGDVTEEELRATAEISLAQFAPDSKLDLS</sequence>
<proteinExistence type="inferred from homology"/>
<name>A0A561BUW8_9ACTN</name>
<reference evidence="3 4" key="1">
    <citation type="submission" date="2019-06" db="EMBL/GenBank/DDBJ databases">
        <title>Sequencing the genomes of 1000 actinobacteria strains.</title>
        <authorList>
            <person name="Klenk H.-P."/>
        </authorList>
    </citation>
    <scope>NUCLEOTIDE SEQUENCE [LARGE SCALE GENOMIC DNA]</scope>
    <source>
        <strain evidence="3 4">DSM 24683</strain>
    </source>
</reference>
<dbReference type="CDD" id="cd08899">
    <property type="entry name" value="SRPBCC_CalC_Aha1-like_6"/>
    <property type="match status" value="1"/>
</dbReference>
<evidence type="ECO:0000313" key="4">
    <source>
        <dbReference type="Proteomes" id="UP000318380"/>
    </source>
</evidence>
<gene>
    <name evidence="3" type="ORF">FB561_3826</name>
</gene>
<feature type="domain" description="Activator of Hsp90 ATPase homologue 1/2-like C-terminal" evidence="2">
    <location>
        <begin position="34"/>
        <end position="119"/>
    </location>
</feature>
<organism evidence="3 4">
    <name type="scientific">Kribbella amoyensis</name>
    <dbReference type="NCBI Taxonomy" id="996641"/>
    <lineage>
        <taxon>Bacteria</taxon>
        <taxon>Bacillati</taxon>
        <taxon>Actinomycetota</taxon>
        <taxon>Actinomycetes</taxon>
        <taxon>Propionibacteriales</taxon>
        <taxon>Kribbellaceae</taxon>
        <taxon>Kribbella</taxon>
    </lineage>
</organism>
<accession>A0A561BUW8</accession>
<comment type="similarity">
    <text evidence="1">Belongs to the AHA1 family.</text>
</comment>
<keyword evidence="4" id="KW-1185">Reference proteome</keyword>
<dbReference type="InterPro" id="IPR013538">
    <property type="entry name" value="ASHA1/2-like_C"/>
</dbReference>
<comment type="caution">
    <text evidence="3">The sequence shown here is derived from an EMBL/GenBank/DDBJ whole genome shotgun (WGS) entry which is preliminary data.</text>
</comment>
<dbReference type="EMBL" id="VIVK01000001">
    <property type="protein sequence ID" value="TWD82686.1"/>
    <property type="molecule type" value="Genomic_DNA"/>
</dbReference>
<evidence type="ECO:0000313" key="3">
    <source>
        <dbReference type="EMBL" id="TWD82686.1"/>
    </source>
</evidence>
<evidence type="ECO:0000259" key="2">
    <source>
        <dbReference type="Pfam" id="PF08327"/>
    </source>
</evidence>
<dbReference type="RefSeq" id="WP_238334903.1">
    <property type="nucleotide sequence ID" value="NZ_VIVK01000001.1"/>
</dbReference>
<dbReference type="Pfam" id="PF08327">
    <property type="entry name" value="AHSA1"/>
    <property type="match status" value="1"/>
</dbReference>
<dbReference type="SUPFAM" id="SSF55961">
    <property type="entry name" value="Bet v1-like"/>
    <property type="match status" value="1"/>
</dbReference>
<protein>
    <submittedName>
        <fullName evidence="3">Uncharacterized protein YndB with AHSA1/START domain</fullName>
    </submittedName>
</protein>
<dbReference type="AlphaFoldDB" id="A0A561BUW8"/>
<dbReference type="Gene3D" id="3.30.530.20">
    <property type="match status" value="1"/>
</dbReference>
<evidence type="ECO:0000256" key="1">
    <source>
        <dbReference type="ARBA" id="ARBA00006817"/>
    </source>
</evidence>
<dbReference type="InterPro" id="IPR023393">
    <property type="entry name" value="START-like_dom_sf"/>
</dbReference>